<dbReference type="AlphaFoldDB" id="B8HYE1"/>
<dbReference type="HOGENOM" id="CLU_569436_0_0_3"/>
<dbReference type="KEGG" id="cyn:Cyan7425_2589"/>
<dbReference type="EMBL" id="CP001344">
    <property type="protein sequence ID" value="ACL44944.1"/>
    <property type="molecule type" value="Genomic_DNA"/>
</dbReference>
<proteinExistence type="predicted"/>
<protein>
    <recommendedName>
        <fullName evidence="2">VWA domain-containing protein</fullName>
    </recommendedName>
</protein>
<reference evidence="1" key="1">
    <citation type="submission" date="2009-01" db="EMBL/GenBank/DDBJ databases">
        <title>Complete sequence of chromosome Cyanothece sp. PCC 7425.</title>
        <authorList>
            <consortium name="US DOE Joint Genome Institute"/>
            <person name="Lucas S."/>
            <person name="Copeland A."/>
            <person name="Lapidus A."/>
            <person name="Glavina del Rio T."/>
            <person name="Dalin E."/>
            <person name="Tice H."/>
            <person name="Bruce D."/>
            <person name="Goodwin L."/>
            <person name="Pitluck S."/>
            <person name="Sims D."/>
            <person name="Meineke L."/>
            <person name="Brettin T."/>
            <person name="Detter J.C."/>
            <person name="Han C."/>
            <person name="Larimer F."/>
            <person name="Land M."/>
            <person name="Hauser L."/>
            <person name="Kyrpides N."/>
            <person name="Ovchinnikova G."/>
            <person name="Liberton M."/>
            <person name="Stoeckel J."/>
            <person name="Banerjee A."/>
            <person name="Singh A."/>
            <person name="Page L."/>
            <person name="Sato H."/>
            <person name="Zhao L."/>
            <person name="Sherman L."/>
            <person name="Pakrasi H."/>
            <person name="Richardson P."/>
        </authorList>
    </citation>
    <scope>NUCLEOTIDE SEQUENCE</scope>
    <source>
        <strain evidence="1">PCC 7425</strain>
    </source>
</reference>
<dbReference type="eggNOG" id="COG2304">
    <property type="taxonomic scope" value="Bacteria"/>
</dbReference>
<dbReference type="InterPro" id="IPR036465">
    <property type="entry name" value="vWFA_dom_sf"/>
</dbReference>
<dbReference type="Gene3D" id="3.40.50.410">
    <property type="entry name" value="von Willebrand factor, type A domain"/>
    <property type="match status" value="1"/>
</dbReference>
<dbReference type="CDD" id="cd00198">
    <property type="entry name" value="vWFA"/>
    <property type="match status" value="1"/>
</dbReference>
<dbReference type="InterPro" id="IPR037214">
    <property type="entry name" value="TROVE_dom_sf"/>
</dbReference>
<organism evidence="1">
    <name type="scientific">Cyanothece sp. (strain PCC 7425 / ATCC 29141)</name>
    <dbReference type="NCBI Taxonomy" id="395961"/>
    <lineage>
        <taxon>Bacteria</taxon>
        <taxon>Bacillati</taxon>
        <taxon>Cyanobacteriota</taxon>
        <taxon>Cyanophyceae</taxon>
        <taxon>Gomontiellales</taxon>
        <taxon>Cyanothecaceae</taxon>
        <taxon>Cyanothece</taxon>
    </lineage>
</organism>
<dbReference type="SUPFAM" id="SSF53300">
    <property type="entry name" value="vWA-like"/>
    <property type="match status" value="1"/>
</dbReference>
<evidence type="ECO:0000313" key="1">
    <source>
        <dbReference type="EMBL" id="ACL44944.1"/>
    </source>
</evidence>
<sequence>MNKTMNNLERDLRLEMLNSLLTTPHRQLEQVADIHKLIIELDPIFYGHLAAWYQRNGEVRDHKEVFVAHLLSSDLTEHRDAGFVILQEFPPYQVARVVDFMKQHRHKLPRSARTAVQRYLKTREANSTLFDRATLRGRKAMKHLYATLHIKPGERANAILFQDQPPVGSLAHVLKQLAKTESAAEQARLIVEFNLPYTIAIGAIKQLTPTVLVALINSMTPQEVINTLKSLKARGAMDHPEVKALIDTKLEEASKSRRVAAFKAQVAVDAADLDNDTVARLEKVTNEQVKRRGVITRPTALLVDKSGSMEQAIEIGKQLASLISGITQADLFVYAFDTIPYPVTAQGKELTDWERAFQHIRAGGGTSIGCAVEAMRKQRQRVDQFIIVTDEGENTSPYCVDAFLSYQRQFAVMPNVVIVRVGAFCNYVEQQLKLKQIPVETFTFAGDYYSLPNLVPLLTRPSRLELLMEILNTALPVRTDK</sequence>
<accession>B8HYE1</accession>
<dbReference type="SUPFAM" id="SSF140864">
    <property type="entry name" value="TROVE domain-like"/>
    <property type="match status" value="1"/>
</dbReference>
<name>B8HYE1_CYAP4</name>
<dbReference type="STRING" id="395961.Cyan7425_2589"/>
<gene>
    <name evidence="1" type="ordered locus">Cyan7425_2589</name>
</gene>
<evidence type="ECO:0008006" key="2">
    <source>
        <dbReference type="Google" id="ProtNLM"/>
    </source>
</evidence>